<name>A0A6J4MUE8_9BACT</name>
<dbReference type="EMBL" id="CADCTV010000922">
    <property type="protein sequence ID" value="CAA9369074.1"/>
    <property type="molecule type" value="Genomic_DNA"/>
</dbReference>
<evidence type="ECO:0000256" key="1">
    <source>
        <dbReference type="SAM" id="Phobius"/>
    </source>
</evidence>
<feature type="transmembrane region" description="Helical" evidence="1">
    <location>
        <begin position="7"/>
        <end position="23"/>
    </location>
</feature>
<accession>A0A6J4MUE8</accession>
<feature type="transmembrane region" description="Helical" evidence="1">
    <location>
        <begin position="29"/>
        <end position="46"/>
    </location>
</feature>
<feature type="transmembrane region" description="Helical" evidence="1">
    <location>
        <begin position="223"/>
        <end position="240"/>
    </location>
</feature>
<proteinExistence type="predicted"/>
<organism evidence="2">
    <name type="scientific">uncultured Gemmatimonadota bacterium</name>
    <dbReference type="NCBI Taxonomy" id="203437"/>
    <lineage>
        <taxon>Bacteria</taxon>
        <taxon>Pseudomonadati</taxon>
        <taxon>Gemmatimonadota</taxon>
        <taxon>environmental samples</taxon>
    </lineage>
</organism>
<feature type="transmembrane region" description="Helical" evidence="1">
    <location>
        <begin position="67"/>
        <end position="85"/>
    </location>
</feature>
<reference evidence="2" key="1">
    <citation type="submission" date="2020-02" db="EMBL/GenBank/DDBJ databases">
        <authorList>
            <person name="Meier V. D."/>
        </authorList>
    </citation>
    <scope>NUCLEOTIDE SEQUENCE</scope>
    <source>
        <strain evidence="2">AVDCRST_MAG89</strain>
    </source>
</reference>
<keyword evidence="1" id="KW-0472">Membrane</keyword>
<feature type="non-terminal residue" evidence="2">
    <location>
        <position position="1"/>
    </location>
</feature>
<keyword evidence="1" id="KW-1133">Transmembrane helix</keyword>
<protein>
    <submittedName>
        <fullName evidence="2">Uncharacterized protein</fullName>
    </submittedName>
</protein>
<dbReference type="AlphaFoldDB" id="A0A6J4MUE8"/>
<sequence length="266" mass="29007">GLGWRAAVAVVFLACGFAVWWGAGLSRGTVALLVLIAALQPAYAVAPLRLKERGAWGPITDSLHTHALPTLYCVALFAGIAGAPLWRPFPLALAAWSFFVGLRGIVYHQRIDEPNDRRAGVSTFVTTHGSERAAVLVRRFIFPAELAALGAAGIAVFGTAPAVVLAFAAYGGVMQLLRRTRTWPVTFADPAPADRTAYIPLLAFYRSWPAPAFALLLAFRDPLFLPLFVVHSVVFAGPILRQAADFARLVRWFWLAFSARVRRVWE</sequence>
<feature type="transmembrane region" description="Helical" evidence="1">
    <location>
        <begin position="91"/>
        <end position="108"/>
    </location>
</feature>
<evidence type="ECO:0000313" key="2">
    <source>
        <dbReference type="EMBL" id="CAA9369074.1"/>
    </source>
</evidence>
<feature type="transmembrane region" description="Helical" evidence="1">
    <location>
        <begin position="146"/>
        <end position="170"/>
    </location>
</feature>
<gene>
    <name evidence="2" type="ORF">AVDCRST_MAG89-4399</name>
</gene>
<keyword evidence="1" id="KW-0812">Transmembrane</keyword>